<evidence type="ECO:0000313" key="2">
    <source>
        <dbReference type="Proteomes" id="UP000829364"/>
    </source>
</evidence>
<accession>A0A9Q8VGN5</accession>
<dbReference type="GeneID" id="72072439"/>
<evidence type="ECO:0000313" key="1">
    <source>
        <dbReference type="EMBL" id="UNI24771.1"/>
    </source>
</evidence>
<gene>
    <name evidence="1" type="ORF">JDV02_010495</name>
</gene>
<keyword evidence="2" id="KW-1185">Reference proteome</keyword>
<dbReference type="AlphaFoldDB" id="A0A9Q8VGN5"/>
<protein>
    <submittedName>
        <fullName evidence="1">Uncharacterized protein</fullName>
    </submittedName>
</protein>
<name>A0A9Q8VGN5_9HYPO</name>
<dbReference type="Proteomes" id="UP000829364">
    <property type="component" value="Chromosome 12"/>
</dbReference>
<dbReference type="EMBL" id="CP086365">
    <property type="protein sequence ID" value="UNI24771.1"/>
    <property type="molecule type" value="Genomic_DNA"/>
</dbReference>
<reference evidence="1" key="1">
    <citation type="submission" date="2021-11" db="EMBL/GenBank/DDBJ databases">
        <title>Purpureocillium_takamizusanense_genome.</title>
        <authorList>
            <person name="Nguyen N.-H."/>
        </authorList>
    </citation>
    <scope>NUCLEOTIDE SEQUENCE</scope>
    <source>
        <strain evidence="1">PT3</strain>
    </source>
</reference>
<dbReference type="KEGG" id="ptkz:JDV02_010495"/>
<dbReference type="RefSeq" id="XP_047848252.1">
    <property type="nucleotide sequence ID" value="XM_047992238.1"/>
</dbReference>
<sequence>MCEEVKDYRECHRCHNLEFICDLPDRPCDKVIIEYGARARENAGKCGQVHPKSVISMPVLPCESCLEEIRRTAGYD</sequence>
<organism evidence="1 2">
    <name type="scientific">Purpureocillium takamizusanense</name>
    <dbReference type="NCBI Taxonomy" id="2060973"/>
    <lineage>
        <taxon>Eukaryota</taxon>
        <taxon>Fungi</taxon>
        <taxon>Dikarya</taxon>
        <taxon>Ascomycota</taxon>
        <taxon>Pezizomycotina</taxon>
        <taxon>Sordariomycetes</taxon>
        <taxon>Hypocreomycetidae</taxon>
        <taxon>Hypocreales</taxon>
        <taxon>Ophiocordycipitaceae</taxon>
        <taxon>Purpureocillium</taxon>
    </lineage>
</organism>
<proteinExistence type="predicted"/>